<dbReference type="InterPro" id="IPR014284">
    <property type="entry name" value="RNA_pol_sigma-70_dom"/>
</dbReference>
<keyword evidence="3" id="KW-0731">Sigma factor</keyword>
<dbReference type="NCBIfam" id="TIGR02937">
    <property type="entry name" value="sigma70-ECF"/>
    <property type="match status" value="1"/>
</dbReference>
<dbReference type="Gene3D" id="1.10.10.10">
    <property type="entry name" value="Winged helix-like DNA-binding domain superfamily/Winged helix DNA-binding domain"/>
    <property type="match status" value="1"/>
</dbReference>
<dbReference type="InterPro" id="IPR007627">
    <property type="entry name" value="RNA_pol_sigma70_r2"/>
</dbReference>
<dbReference type="InterPro" id="IPR039425">
    <property type="entry name" value="RNA_pol_sigma-70-like"/>
</dbReference>
<organism evidence="8">
    <name type="scientific">metagenome</name>
    <dbReference type="NCBI Taxonomy" id="256318"/>
    <lineage>
        <taxon>unclassified sequences</taxon>
        <taxon>metagenomes</taxon>
    </lineage>
</organism>
<dbReference type="InterPro" id="IPR013325">
    <property type="entry name" value="RNA_pol_sigma_r2"/>
</dbReference>
<name>A0A2P2C1I2_9ZZZZ</name>
<keyword evidence="4" id="KW-0238">DNA-binding</keyword>
<dbReference type="AlphaFoldDB" id="A0A2P2C1I2"/>
<feature type="domain" description="RNA polymerase sigma factor 70 region 4 type 2" evidence="7">
    <location>
        <begin position="124"/>
        <end position="177"/>
    </location>
</feature>
<dbReference type="Pfam" id="PF04542">
    <property type="entry name" value="Sigma70_r2"/>
    <property type="match status" value="1"/>
</dbReference>
<dbReference type="InterPro" id="IPR013324">
    <property type="entry name" value="RNA_pol_sigma_r3/r4-like"/>
</dbReference>
<protein>
    <submittedName>
        <fullName evidence="8">RNA polymerase, sigma-24 subunit, ECF subfamily</fullName>
    </submittedName>
</protein>
<dbReference type="GO" id="GO:0003677">
    <property type="term" value="F:DNA binding"/>
    <property type="evidence" value="ECO:0007669"/>
    <property type="project" value="UniProtKB-KW"/>
</dbReference>
<dbReference type="PANTHER" id="PTHR43133">
    <property type="entry name" value="RNA POLYMERASE ECF-TYPE SIGMA FACTO"/>
    <property type="match status" value="1"/>
</dbReference>
<evidence type="ECO:0000313" key="8">
    <source>
        <dbReference type="EMBL" id="CUR55846.1"/>
    </source>
</evidence>
<evidence type="ECO:0000256" key="3">
    <source>
        <dbReference type="ARBA" id="ARBA00023082"/>
    </source>
</evidence>
<proteinExistence type="inferred from homology"/>
<comment type="similarity">
    <text evidence="1">Belongs to the sigma-70 factor family. ECF subfamily.</text>
</comment>
<feature type="domain" description="RNA polymerase sigma-70 region 2" evidence="6">
    <location>
        <begin position="25"/>
        <end position="92"/>
    </location>
</feature>
<evidence type="ECO:0000256" key="4">
    <source>
        <dbReference type="ARBA" id="ARBA00023125"/>
    </source>
</evidence>
<evidence type="ECO:0000256" key="2">
    <source>
        <dbReference type="ARBA" id="ARBA00023015"/>
    </source>
</evidence>
<dbReference type="SUPFAM" id="SSF88946">
    <property type="entry name" value="Sigma2 domain of RNA polymerase sigma factors"/>
    <property type="match status" value="1"/>
</dbReference>
<sequence length="196" mass="22130">MDEGHSVAQLVDGARRGDQRVWDELVERFLPLVSAIIARHRLRGHDADDVNQTVWLRLVEHLDTLREPRALPGWIATTTRHECLRVVDRSKRTVAVDPQVPTPFDRVRDDADLSDDLLALEQHEALRAALLELPDDRRELLTLMLADPPLPYREISRLLGIPIGSIGPTRARALDQLRNSNALRGFLAGAGSEQRR</sequence>
<dbReference type="SUPFAM" id="SSF88659">
    <property type="entry name" value="Sigma3 and sigma4 domains of RNA polymerase sigma factors"/>
    <property type="match status" value="1"/>
</dbReference>
<reference evidence="8" key="1">
    <citation type="submission" date="2015-08" db="EMBL/GenBank/DDBJ databases">
        <authorList>
            <person name="Babu N.S."/>
            <person name="Beckwith C.J."/>
            <person name="Beseler K.G."/>
            <person name="Brison A."/>
            <person name="Carone J.V."/>
            <person name="Caskin T.P."/>
            <person name="Diamond M."/>
            <person name="Durham M.E."/>
            <person name="Foxe J.M."/>
            <person name="Go M."/>
            <person name="Henderson B.A."/>
            <person name="Jones I.B."/>
            <person name="McGettigan J.A."/>
            <person name="Micheletti S.J."/>
            <person name="Nasrallah M.E."/>
            <person name="Ortiz D."/>
            <person name="Piller C.R."/>
            <person name="Privatt S.R."/>
            <person name="Schneider S.L."/>
            <person name="Sharp S."/>
            <person name="Smith T.C."/>
            <person name="Stanton J.D."/>
            <person name="Ullery H.E."/>
            <person name="Wilson R.J."/>
            <person name="Serrano M.G."/>
            <person name="Buck G."/>
            <person name="Lee V."/>
            <person name="Wang Y."/>
            <person name="Carvalho R."/>
            <person name="Voegtly L."/>
            <person name="Shi R."/>
            <person name="Duckworth R."/>
            <person name="Johnson A."/>
            <person name="Loviza R."/>
            <person name="Walstead R."/>
            <person name="Shah Z."/>
            <person name="Kiflezghi M."/>
            <person name="Wade K."/>
            <person name="Ball S.L."/>
            <person name="Bradley K.W."/>
            <person name="Asai D.J."/>
            <person name="Bowman C.A."/>
            <person name="Russell D.A."/>
            <person name="Pope W.H."/>
            <person name="Jacobs-Sera D."/>
            <person name="Hendrix R.W."/>
            <person name="Hatfull G.F."/>
        </authorList>
    </citation>
    <scope>NUCLEOTIDE SEQUENCE</scope>
</reference>
<dbReference type="InterPro" id="IPR036388">
    <property type="entry name" value="WH-like_DNA-bd_sf"/>
</dbReference>
<dbReference type="GO" id="GO:0006352">
    <property type="term" value="P:DNA-templated transcription initiation"/>
    <property type="evidence" value="ECO:0007669"/>
    <property type="project" value="InterPro"/>
</dbReference>
<gene>
    <name evidence="8" type="ORF">NOCA2310026</name>
</gene>
<evidence type="ECO:0000256" key="5">
    <source>
        <dbReference type="ARBA" id="ARBA00023163"/>
    </source>
</evidence>
<dbReference type="GO" id="GO:0016987">
    <property type="term" value="F:sigma factor activity"/>
    <property type="evidence" value="ECO:0007669"/>
    <property type="project" value="UniProtKB-KW"/>
</dbReference>
<keyword evidence="5" id="KW-0804">Transcription</keyword>
<dbReference type="PANTHER" id="PTHR43133:SF8">
    <property type="entry name" value="RNA POLYMERASE SIGMA FACTOR HI_1459-RELATED"/>
    <property type="match status" value="1"/>
</dbReference>
<dbReference type="InterPro" id="IPR013249">
    <property type="entry name" value="RNA_pol_sigma70_r4_t2"/>
</dbReference>
<evidence type="ECO:0000259" key="7">
    <source>
        <dbReference type="Pfam" id="PF08281"/>
    </source>
</evidence>
<dbReference type="EMBL" id="CZKA01000025">
    <property type="protein sequence ID" value="CUR55846.1"/>
    <property type="molecule type" value="Genomic_DNA"/>
</dbReference>
<keyword evidence="2" id="KW-0805">Transcription regulation</keyword>
<evidence type="ECO:0000256" key="1">
    <source>
        <dbReference type="ARBA" id="ARBA00010641"/>
    </source>
</evidence>
<dbReference type="Pfam" id="PF08281">
    <property type="entry name" value="Sigma70_r4_2"/>
    <property type="match status" value="1"/>
</dbReference>
<accession>A0A2P2C1I2</accession>
<evidence type="ECO:0000259" key="6">
    <source>
        <dbReference type="Pfam" id="PF04542"/>
    </source>
</evidence>
<dbReference type="Gene3D" id="1.10.1740.10">
    <property type="match status" value="1"/>
</dbReference>